<protein>
    <recommendedName>
        <fullName evidence="2">FAD dependent oxidoreductase domain-containing protein</fullName>
    </recommendedName>
</protein>
<evidence type="ECO:0000259" key="2">
    <source>
        <dbReference type="Pfam" id="PF01266"/>
    </source>
</evidence>
<dbReference type="GO" id="GO:0016491">
    <property type="term" value="F:oxidoreductase activity"/>
    <property type="evidence" value="ECO:0007669"/>
    <property type="project" value="UniProtKB-KW"/>
</dbReference>
<dbReference type="Pfam" id="PF01266">
    <property type="entry name" value="DAO"/>
    <property type="match status" value="1"/>
</dbReference>
<dbReference type="SUPFAM" id="SSF51905">
    <property type="entry name" value="FAD/NAD(P)-binding domain"/>
    <property type="match status" value="1"/>
</dbReference>
<sequence>MAAPPRRVIICGGGVVGACTAYFLSTHASSPTVPTLFEKCAPACAASGKAGGFLALDWCDSDPSLSALSRASFALHHRLAAALDGAAAYGFRPVHALAVCVPEPGPHPLVPSCRGVLDPAAAAASPLLPAWVDPAASAAPAREVAAPGTTAQVHPGLFTKAVLAASGAEVVIGEVERVVVRDDGRVAGVAVKKGRDGAVVVVDADAVVLALGPWTGRLEVARELGVSGLKGHSIVLRPRQPEKITPHALFLTYQPEPGAETLAPDVFPRPDGEVYIGGLSKAEDAPDDPATITGEPDLIATLHKVAGKVSSHLNVEEGAEVVAEQACYRPWTADGLPIIGEMPGVKGCYVATGHGRWGILNATATVLVVNGSIYRFVLCAGSIVGEATVVGGISVSDPCVGIYPRNPGFIFKLWFSRPTRVPGSRSRRKDKDGKVKQEYFDEDQYSVDTADPIREYFGIDVDEESQKLLFVSVEKVKRHVYVDKMYLATSTIEFLLKKNDFKISATANGNIYVCTATEADAKVSVIVTEIRVLSFFEIPEF</sequence>
<dbReference type="PANTHER" id="PTHR13847:SF150">
    <property type="entry name" value="OXIDOREDUCTASE TDA3-RELATED"/>
    <property type="match status" value="1"/>
</dbReference>
<organism evidence="3 4">
    <name type="scientific">Eragrostis curvula</name>
    <name type="common">weeping love grass</name>
    <dbReference type="NCBI Taxonomy" id="38414"/>
    <lineage>
        <taxon>Eukaryota</taxon>
        <taxon>Viridiplantae</taxon>
        <taxon>Streptophyta</taxon>
        <taxon>Embryophyta</taxon>
        <taxon>Tracheophyta</taxon>
        <taxon>Spermatophyta</taxon>
        <taxon>Magnoliopsida</taxon>
        <taxon>Liliopsida</taxon>
        <taxon>Poales</taxon>
        <taxon>Poaceae</taxon>
        <taxon>PACMAD clade</taxon>
        <taxon>Chloridoideae</taxon>
        <taxon>Eragrostideae</taxon>
        <taxon>Eragrostidinae</taxon>
        <taxon>Eragrostis</taxon>
    </lineage>
</organism>
<dbReference type="FunFam" id="3.30.9.10:FF:000033">
    <property type="entry name" value="Putative oxidoreductase C1F5.03c"/>
    <property type="match status" value="1"/>
</dbReference>
<evidence type="ECO:0000313" key="3">
    <source>
        <dbReference type="EMBL" id="TVU41409.1"/>
    </source>
</evidence>
<feature type="non-terminal residue" evidence="3">
    <location>
        <position position="1"/>
    </location>
</feature>
<dbReference type="Gene3D" id="3.50.50.60">
    <property type="entry name" value="FAD/NAD(P)-binding domain"/>
    <property type="match status" value="1"/>
</dbReference>
<dbReference type="InterPro" id="IPR006076">
    <property type="entry name" value="FAD-dep_OxRdtase"/>
</dbReference>
<dbReference type="PROSITE" id="PS51257">
    <property type="entry name" value="PROKAR_LIPOPROTEIN"/>
    <property type="match status" value="1"/>
</dbReference>
<dbReference type="Gramene" id="TVU41409">
    <property type="protein sequence ID" value="TVU41409"/>
    <property type="gene ID" value="EJB05_14924"/>
</dbReference>
<accession>A0A5J9VYS4</accession>
<dbReference type="Proteomes" id="UP000324897">
    <property type="component" value="Chromosome 4"/>
</dbReference>
<dbReference type="Gene3D" id="3.30.9.10">
    <property type="entry name" value="D-Amino Acid Oxidase, subunit A, domain 2"/>
    <property type="match status" value="1"/>
</dbReference>
<dbReference type="OrthoDB" id="498204at2759"/>
<proteinExistence type="predicted"/>
<feature type="domain" description="FAD dependent oxidoreductase" evidence="2">
    <location>
        <begin position="7"/>
        <end position="365"/>
    </location>
</feature>
<dbReference type="GO" id="GO:0005737">
    <property type="term" value="C:cytoplasm"/>
    <property type="evidence" value="ECO:0007669"/>
    <property type="project" value="TreeGrafter"/>
</dbReference>
<dbReference type="InterPro" id="IPR036188">
    <property type="entry name" value="FAD/NAD-bd_sf"/>
</dbReference>
<dbReference type="AlphaFoldDB" id="A0A5J9VYS4"/>
<reference evidence="3 4" key="1">
    <citation type="journal article" date="2019" name="Sci. Rep.">
        <title>A high-quality genome of Eragrostis curvula grass provides insights into Poaceae evolution and supports new strategies to enhance forage quality.</title>
        <authorList>
            <person name="Carballo J."/>
            <person name="Santos B.A.C.M."/>
            <person name="Zappacosta D."/>
            <person name="Garbus I."/>
            <person name="Selva J.P."/>
            <person name="Gallo C.A."/>
            <person name="Diaz A."/>
            <person name="Albertini E."/>
            <person name="Caccamo M."/>
            <person name="Echenique V."/>
        </authorList>
    </citation>
    <scope>NUCLEOTIDE SEQUENCE [LARGE SCALE GENOMIC DNA]</scope>
    <source>
        <strain evidence="4">cv. Victoria</strain>
        <tissue evidence="3">Leaf</tissue>
    </source>
</reference>
<evidence type="ECO:0000313" key="4">
    <source>
        <dbReference type="Proteomes" id="UP000324897"/>
    </source>
</evidence>
<keyword evidence="4" id="KW-1185">Reference proteome</keyword>
<keyword evidence="1" id="KW-0560">Oxidoreductase</keyword>
<dbReference type="PANTHER" id="PTHR13847">
    <property type="entry name" value="SARCOSINE DEHYDROGENASE-RELATED"/>
    <property type="match status" value="1"/>
</dbReference>
<evidence type="ECO:0000256" key="1">
    <source>
        <dbReference type="ARBA" id="ARBA00023002"/>
    </source>
</evidence>
<dbReference type="EMBL" id="RWGY01000007">
    <property type="protein sequence ID" value="TVU41409.1"/>
    <property type="molecule type" value="Genomic_DNA"/>
</dbReference>
<name>A0A5J9VYS4_9POAL</name>
<gene>
    <name evidence="3" type="ORF">EJB05_14924</name>
</gene>
<dbReference type="FunFam" id="3.50.50.60:FF:000360">
    <property type="entry name" value="FAD-dependent oxidoreductase family protein"/>
    <property type="match status" value="1"/>
</dbReference>
<comment type="caution">
    <text evidence="3">The sequence shown here is derived from an EMBL/GenBank/DDBJ whole genome shotgun (WGS) entry which is preliminary data.</text>
</comment>